<dbReference type="InterPro" id="IPR027417">
    <property type="entry name" value="P-loop_NTPase"/>
</dbReference>
<accession>A0A7S3CWM4</accession>
<evidence type="ECO:0000259" key="1">
    <source>
        <dbReference type="Pfam" id="PF00004"/>
    </source>
</evidence>
<dbReference type="InterPro" id="IPR003959">
    <property type="entry name" value="ATPase_AAA_core"/>
</dbReference>
<name>A0A7S3CWM4_9EUKA</name>
<protein>
    <recommendedName>
        <fullName evidence="1">ATPase AAA-type core domain-containing protein</fullName>
    </recommendedName>
</protein>
<dbReference type="GO" id="GO:0016887">
    <property type="term" value="F:ATP hydrolysis activity"/>
    <property type="evidence" value="ECO:0007669"/>
    <property type="project" value="InterPro"/>
</dbReference>
<organism evidence="2">
    <name type="scientific">Palpitomonas bilix</name>
    <dbReference type="NCBI Taxonomy" id="652834"/>
    <lineage>
        <taxon>Eukaryota</taxon>
        <taxon>Eukaryota incertae sedis</taxon>
    </lineage>
</organism>
<feature type="domain" description="ATPase AAA-type core" evidence="1">
    <location>
        <begin position="257"/>
        <end position="307"/>
    </location>
</feature>
<dbReference type="AlphaFoldDB" id="A0A7S3CWM4"/>
<dbReference type="Gene3D" id="3.40.50.300">
    <property type="entry name" value="P-loop containing nucleotide triphosphate hydrolases"/>
    <property type="match status" value="1"/>
</dbReference>
<dbReference type="SUPFAM" id="SSF52540">
    <property type="entry name" value="P-loop containing nucleoside triphosphate hydrolases"/>
    <property type="match status" value="1"/>
</dbReference>
<dbReference type="Pfam" id="PF00004">
    <property type="entry name" value="AAA"/>
    <property type="match status" value="1"/>
</dbReference>
<reference evidence="2" key="1">
    <citation type="submission" date="2021-01" db="EMBL/GenBank/DDBJ databases">
        <authorList>
            <person name="Corre E."/>
            <person name="Pelletier E."/>
            <person name="Niang G."/>
            <person name="Scheremetjew M."/>
            <person name="Finn R."/>
            <person name="Kale V."/>
            <person name="Holt S."/>
            <person name="Cochrane G."/>
            <person name="Meng A."/>
            <person name="Brown T."/>
            <person name="Cohen L."/>
        </authorList>
    </citation>
    <scope>NUCLEOTIDE SEQUENCE</scope>
    <source>
        <strain evidence="2">NIES-2562</strain>
    </source>
</reference>
<dbReference type="GO" id="GO:0005524">
    <property type="term" value="F:ATP binding"/>
    <property type="evidence" value="ECO:0007669"/>
    <property type="project" value="InterPro"/>
</dbReference>
<proteinExistence type="predicted"/>
<gene>
    <name evidence="2" type="ORF">PBIL07802_LOCUS1715</name>
</gene>
<evidence type="ECO:0000313" key="2">
    <source>
        <dbReference type="EMBL" id="CAE0239566.1"/>
    </source>
</evidence>
<sequence>MAGEMSPPVVVRSGGAPGTLLFPPSYTGPFSPVAVAKVEGQEYACKCRPGSEHAFILCPGFARTQSGALHPSFAHLTSHHPASSPPISILAVPLLQQGGGGGGGNGMKTRPSAATVRPVVVLMTDGRRRGRELNPIERLQVIQAVQHLPVCEGFEYDCGMEIVRVAEVRNAKSACIVIDASVTVTVKTIGKGEWDDGREGSCGGGVEGYEQMAVATTSTADRHTAKSRLGGVDHLLSLFVDAFKLMEMGGLGPRGFLLRGPPGTGKTALVREVASQLRTNVVIIEGAVIAGMQAGLAEAMLKRKLDDTKV</sequence>
<dbReference type="EMBL" id="HBIB01002620">
    <property type="protein sequence ID" value="CAE0239566.1"/>
    <property type="molecule type" value="Transcribed_RNA"/>
</dbReference>